<evidence type="ECO:0000259" key="4">
    <source>
        <dbReference type="SMART" id="SM01222"/>
    </source>
</evidence>
<dbReference type="Gene3D" id="3.30.990.10">
    <property type="entry name" value="Formiminotransferase, N-terminal subdomain"/>
    <property type="match status" value="1"/>
</dbReference>
<dbReference type="PANTHER" id="PTHR12234:SF1">
    <property type="entry name" value="FORMIMINOTRANSFERASE N-TERMINAL SUBDOMAIN-CONTAINING PROTEIN"/>
    <property type="match status" value="1"/>
</dbReference>
<dbReference type="GO" id="GO:0030409">
    <property type="term" value="F:glutamate formimidoyltransferase activity"/>
    <property type="evidence" value="ECO:0007669"/>
    <property type="project" value="UniProtKB-EC"/>
</dbReference>
<proteinExistence type="predicted"/>
<organism evidence="5">
    <name type="scientific">freshwater metagenome</name>
    <dbReference type="NCBI Taxonomy" id="449393"/>
    <lineage>
        <taxon>unclassified sequences</taxon>
        <taxon>metagenomes</taxon>
        <taxon>ecological metagenomes</taxon>
    </lineage>
</organism>
<evidence type="ECO:0000256" key="1">
    <source>
        <dbReference type="ARBA" id="ARBA00012252"/>
    </source>
</evidence>
<dbReference type="PANTHER" id="PTHR12234">
    <property type="entry name" value="FORMIMINOTRANSFERASE-CYCLODEAMINASE"/>
    <property type="match status" value="1"/>
</dbReference>
<dbReference type="InterPro" id="IPR022384">
    <property type="entry name" value="FormiminoTrfase_cat_dom_sf"/>
</dbReference>
<reference evidence="5" key="1">
    <citation type="submission" date="2020-05" db="EMBL/GenBank/DDBJ databases">
        <authorList>
            <person name="Chiriac C."/>
            <person name="Salcher M."/>
            <person name="Ghai R."/>
            <person name="Kavagutti S V."/>
        </authorList>
    </citation>
    <scope>NUCLEOTIDE SEQUENCE</scope>
</reference>
<dbReference type="InterPro" id="IPR012886">
    <property type="entry name" value="Formiminotransferase_N"/>
</dbReference>
<evidence type="ECO:0000313" key="5">
    <source>
        <dbReference type="EMBL" id="CAB4775794.1"/>
    </source>
</evidence>
<dbReference type="InterPro" id="IPR037064">
    <property type="entry name" value="Formiminotransferase_N_sf"/>
</dbReference>
<sequence length="277" mass="31038">MCQSGAVLECVINISEGRNVNTLRQLAAVCADDLLDVHFDVEHNRSVFTLTGIHAPQRLTKLAVQLLQLDTHQGVHPRLGVVDVVPFVPLDESTMDEALLARDDFARWASSELLVPCFLYGSERSLPELRRDAWTNLQPQYGPVVPHSTAGAMSVGARNLLVAYNVWLDMKTSEKDARSIAQSVRGDGIRTLALQVGNHWQISMNLIDPERVGPDIATDRVLYFAQQHNVEIDHCELVGLMSKYALNKISQHRWNELDLSAEQTIEFRRSHGYTFTA</sequence>
<keyword evidence="2" id="KW-0808">Transferase</keyword>
<protein>
    <recommendedName>
        <fullName evidence="1">glutamate formimidoyltransferase</fullName>
        <ecNumber evidence="1">2.1.2.5</ecNumber>
    </recommendedName>
</protein>
<feature type="domain" description="Formiminotransferase N-terminal subdomain" evidence="4">
    <location>
        <begin position="6"/>
        <end position="159"/>
    </location>
</feature>
<dbReference type="SMART" id="SM01222">
    <property type="entry name" value="FTCD_N"/>
    <property type="match status" value="1"/>
</dbReference>
<dbReference type="EC" id="2.1.2.5" evidence="1"/>
<name>A0A6J6VWD5_9ZZZZ</name>
<dbReference type="GO" id="GO:0005542">
    <property type="term" value="F:folic acid binding"/>
    <property type="evidence" value="ECO:0007669"/>
    <property type="project" value="InterPro"/>
</dbReference>
<accession>A0A6J6VWD5</accession>
<dbReference type="InterPro" id="IPR037070">
    <property type="entry name" value="Formiminotransferase_C_sf"/>
</dbReference>
<dbReference type="SUPFAM" id="SSF55116">
    <property type="entry name" value="Formiminotransferase domain of formiminotransferase-cyclodeaminase"/>
    <property type="match status" value="2"/>
</dbReference>
<dbReference type="InterPro" id="IPR013802">
    <property type="entry name" value="Formiminotransferase_C"/>
</dbReference>
<dbReference type="Gene3D" id="3.30.70.670">
    <property type="entry name" value="Formiminotransferase, C-terminal subdomain"/>
    <property type="match status" value="1"/>
</dbReference>
<dbReference type="SMART" id="SM01221">
    <property type="entry name" value="FTCD"/>
    <property type="match status" value="1"/>
</dbReference>
<dbReference type="Pfam" id="PF07837">
    <property type="entry name" value="FTCD_N"/>
    <property type="match status" value="1"/>
</dbReference>
<feature type="domain" description="Formiminotransferase C-terminal subdomain" evidence="3">
    <location>
        <begin position="160"/>
        <end position="268"/>
    </location>
</feature>
<dbReference type="InterPro" id="IPR051623">
    <property type="entry name" value="FTCD"/>
</dbReference>
<evidence type="ECO:0000256" key="2">
    <source>
        <dbReference type="ARBA" id="ARBA00022679"/>
    </source>
</evidence>
<evidence type="ECO:0000259" key="3">
    <source>
        <dbReference type="SMART" id="SM01221"/>
    </source>
</evidence>
<dbReference type="EMBL" id="CAEZZP010000067">
    <property type="protein sequence ID" value="CAB4775794.1"/>
    <property type="molecule type" value="Genomic_DNA"/>
</dbReference>
<dbReference type="AlphaFoldDB" id="A0A6J6VWD5"/>
<gene>
    <name evidence="5" type="ORF">UFOPK2880_01100</name>
</gene>